<dbReference type="InterPro" id="IPR019096">
    <property type="entry name" value="YopX_protein"/>
</dbReference>
<dbReference type="Gene3D" id="2.30.30.290">
    <property type="entry name" value="YopX-like domains"/>
    <property type="match status" value="1"/>
</dbReference>
<evidence type="ECO:0000313" key="3">
    <source>
        <dbReference type="Proteomes" id="UP001267290"/>
    </source>
</evidence>
<reference evidence="2 3" key="1">
    <citation type="submission" date="2023-07" db="EMBL/GenBank/DDBJ databases">
        <title>Sorghum-associated microbial communities from plants grown in Nebraska, USA.</title>
        <authorList>
            <person name="Schachtman D."/>
        </authorList>
    </citation>
    <scope>NUCLEOTIDE SEQUENCE [LARGE SCALE GENOMIC DNA]</scope>
    <source>
        <strain evidence="2 3">CC258</strain>
    </source>
</reference>
<keyword evidence="3" id="KW-1185">Reference proteome</keyword>
<dbReference type="Proteomes" id="UP001267290">
    <property type="component" value="Unassembled WGS sequence"/>
</dbReference>
<evidence type="ECO:0000259" key="1">
    <source>
        <dbReference type="Pfam" id="PF09643"/>
    </source>
</evidence>
<dbReference type="SUPFAM" id="SSF159006">
    <property type="entry name" value="YopX-like"/>
    <property type="match status" value="1"/>
</dbReference>
<organism evidence="2 3">
    <name type="scientific">Paenibacillus qinlingensis</name>
    <dbReference type="NCBI Taxonomy" id="1837343"/>
    <lineage>
        <taxon>Bacteria</taxon>
        <taxon>Bacillati</taxon>
        <taxon>Bacillota</taxon>
        <taxon>Bacilli</taxon>
        <taxon>Bacillales</taxon>
        <taxon>Paenibacillaceae</taxon>
        <taxon>Paenibacillus</taxon>
    </lineage>
</organism>
<accession>A0ABU1P6T3</accession>
<comment type="caution">
    <text evidence="2">The sequence shown here is derived from an EMBL/GenBank/DDBJ whole genome shotgun (WGS) entry which is preliminary data.</text>
</comment>
<sequence length="153" mass="17798">MRQIKFRAWDINDKKWHTRVLVGTNCGHAIYDEERGQWFEFDEFCGTVVQFTGLQDRNGKDIYDEDILKFEYPVEIMDNGCHSIDGETIIMRVAFIQGCWIAKGKAVNYEFLLPLGEINLYELFEIKAYGKYPVKISVIGNTFENIELLEATP</sequence>
<gene>
    <name evidence="2" type="ORF">J2736_006732</name>
</gene>
<protein>
    <submittedName>
        <fullName evidence="2">Phage protein (TIGR01671 family)</fullName>
    </submittedName>
</protein>
<feature type="domain" description="YopX protein" evidence="1">
    <location>
        <begin position="5"/>
        <end position="150"/>
    </location>
</feature>
<dbReference type="InterPro" id="IPR023385">
    <property type="entry name" value="YopX-like_C"/>
</dbReference>
<dbReference type="Pfam" id="PF09643">
    <property type="entry name" value="YopX"/>
    <property type="match status" value="1"/>
</dbReference>
<dbReference type="RefSeq" id="WP_310502797.1">
    <property type="nucleotide sequence ID" value="NZ_JAVDSB010000030.1"/>
</dbReference>
<proteinExistence type="predicted"/>
<evidence type="ECO:0000313" key="2">
    <source>
        <dbReference type="EMBL" id="MDR6555470.1"/>
    </source>
</evidence>
<name>A0ABU1P6T3_9BACL</name>
<dbReference type="EMBL" id="JAVDSB010000030">
    <property type="protein sequence ID" value="MDR6555470.1"/>
    <property type="molecule type" value="Genomic_DNA"/>
</dbReference>